<keyword evidence="2" id="KW-1185">Reference proteome</keyword>
<dbReference type="AlphaFoldDB" id="A0AAV7RYI7"/>
<comment type="caution">
    <text evidence="1">The sequence shown here is derived from an EMBL/GenBank/DDBJ whole genome shotgun (WGS) entry which is preliminary data.</text>
</comment>
<accession>A0AAV7RYI7</accession>
<name>A0AAV7RYI7_PLEWA</name>
<dbReference type="Proteomes" id="UP001066276">
    <property type="component" value="Chromosome 5"/>
</dbReference>
<evidence type="ECO:0000313" key="2">
    <source>
        <dbReference type="Proteomes" id="UP001066276"/>
    </source>
</evidence>
<proteinExistence type="predicted"/>
<sequence>MSGQLPAQRRGGARKEAWLMELLRRVGSGPHGAASCRGAPVEARRRQGLRPCRHDSVEAVRLCAVCGWWTVGPKRATRLVIPA</sequence>
<evidence type="ECO:0000313" key="1">
    <source>
        <dbReference type="EMBL" id="KAJ1156028.1"/>
    </source>
</evidence>
<organism evidence="1 2">
    <name type="scientific">Pleurodeles waltl</name>
    <name type="common">Iberian ribbed newt</name>
    <dbReference type="NCBI Taxonomy" id="8319"/>
    <lineage>
        <taxon>Eukaryota</taxon>
        <taxon>Metazoa</taxon>
        <taxon>Chordata</taxon>
        <taxon>Craniata</taxon>
        <taxon>Vertebrata</taxon>
        <taxon>Euteleostomi</taxon>
        <taxon>Amphibia</taxon>
        <taxon>Batrachia</taxon>
        <taxon>Caudata</taxon>
        <taxon>Salamandroidea</taxon>
        <taxon>Salamandridae</taxon>
        <taxon>Pleurodelinae</taxon>
        <taxon>Pleurodeles</taxon>
    </lineage>
</organism>
<reference evidence="1" key="1">
    <citation type="journal article" date="2022" name="bioRxiv">
        <title>Sequencing and chromosome-scale assembly of the giantPleurodeles waltlgenome.</title>
        <authorList>
            <person name="Brown T."/>
            <person name="Elewa A."/>
            <person name="Iarovenko S."/>
            <person name="Subramanian E."/>
            <person name="Araus A.J."/>
            <person name="Petzold A."/>
            <person name="Susuki M."/>
            <person name="Suzuki K.-i.T."/>
            <person name="Hayashi T."/>
            <person name="Toyoda A."/>
            <person name="Oliveira C."/>
            <person name="Osipova E."/>
            <person name="Leigh N.D."/>
            <person name="Simon A."/>
            <person name="Yun M.H."/>
        </authorList>
    </citation>
    <scope>NUCLEOTIDE SEQUENCE</scope>
    <source>
        <strain evidence="1">20211129_DDA</strain>
        <tissue evidence="1">Liver</tissue>
    </source>
</reference>
<gene>
    <name evidence="1" type="ORF">NDU88_008753</name>
</gene>
<protein>
    <submittedName>
        <fullName evidence="1">Uncharacterized protein</fullName>
    </submittedName>
</protein>
<dbReference type="EMBL" id="JANPWB010000009">
    <property type="protein sequence ID" value="KAJ1156028.1"/>
    <property type="molecule type" value="Genomic_DNA"/>
</dbReference>